<proteinExistence type="predicted"/>
<dbReference type="Proteomes" id="UP001178507">
    <property type="component" value="Unassembled WGS sequence"/>
</dbReference>
<keyword evidence="2" id="KW-0472">Membrane</keyword>
<evidence type="ECO:0000313" key="4">
    <source>
        <dbReference type="Proteomes" id="UP001178507"/>
    </source>
</evidence>
<reference evidence="3" key="1">
    <citation type="submission" date="2023-08" db="EMBL/GenBank/DDBJ databases">
        <authorList>
            <person name="Chen Y."/>
            <person name="Shah S."/>
            <person name="Dougan E. K."/>
            <person name="Thang M."/>
            <person name="Chan C."/>
        </authorList>
    </citation>
    <scope>NUCLEOTIDE SEQUENCE</scope>
</reference>
<evidence type="ECO:0000313" key="3">
    <source>
        <dbReference type="EMBL" id="CAJ1398746.1"/>
    </source>
</evidence>
<gene>
    <name evidence="3" type="ORF">EVOR1521_LOCUS22445</name>
</gene>
<dbReference type="EMBL" id="CAUJNA010003309">
    <property type="protein sequence ID" value="CAJ1398746.1"/>
    <property type="molecule type" value="Genomic_DNA"/>
</dbReference>
<dbReference type="AlphaFoldDB" id="A0AA36J5A7"/>
<feature type="region of interest" description="Disordered" evidence="1">
    <location>
        <begin position="1"/>
        <end position="20"/>
    </location>
</feature>
<evidence type="ECO:0000256" key="2">
    <source>
        <dbReference type="SAM" id="Phobius"/>
    </source>
</evidence>
<accession>A0AA36J5A7</accession>
<feature type="transmembrane region" description="Helical" evidence="2">
    <location>
        <begin position="110"/>
        <end position="132"/>
    </location>
</feature>
<name>A0AA36J5A7_9DINO</name>
<keyword evidence="2" id="KW-1133">Transmembrane helix</keyword>
<keyword evidence="4" id="KW-1185">Reference proteome</keyword>
<feature type="compositionally biased region" description="Low complexity" evidence="1">
    <location>
        <begin position="9"/>
        <end position="18"/>
    </location>
</feature>
<evidence type="ECO:0000256" key="1">
    <source>
        <dbReference type="SAM" id="MobiDB-lite"/>
    </source>
</evidence>
<keyword evidence="2" id="KW-0812">Transmembrane</keyword>
<comment type="caution">
    <text evidence="3">The sequence shown here is derived from an EMBL/GenBank/DDBJ whole genome shotgun (WGS) entry which is preliminary data.</text>
</comment>
<feature type="transmembrane region" description="Helical" evidence="2">
    <location>
        <begin position="80"/>
        <end position="98"/>
    </location>
</feature>
<sequence length="349" mass="37600">MPGPDQEHMSSMSSMSSMDCEVSIELPPGKAHAEKSDCGHWRCEAVRTRRGLDSLDSLDTQVDEEKGQEIQEFPRPAGQVATVLYLALALGHLLLIQVQWQGTATEGSLFLVLSGLQVCLAFEAAVYAAGGFSWLPFLEAAGRMRLLLGATAWAWLLPWAAELHCRCRPAPGTALLATQQGYALAYFVSAFFALREICFVLRGEPPSALDRSQQPRLGDCLPSNAVLGGQFRLDKAELEETGRAVFVPSRARSGLGISSGLALVAHLAAGLALRPSGWPGWLLSGGLVALLARRFGTVWDLWDAKGSKLGAHEVPRLVCRAGEFCWLLCALWQLRACEAEAGGALAECK</sequence>
<organism evidence="3 4">
    <name type="scientific">Effrenium voratum</name>
    <dbReference type="NCBI Taxonomy" id="2562239"/>
    <lineage>
        <taxon>Eukaryota</taxon>
        <taxon>Sar</taxon>
        <taxon>Alveolata</taxon>
        <taxon>Dinophyceae</taxon>
        <taxon>Suessiales</taxon>
        <taxon>Symbiodiniaceae</taxon>
        <taxon>Effrenium</taxon>
    </lineage>
</organism>
<protein>
    <submittedName>
        <fullName evidence="3">Uncharacterized protein</fullName>
    </submittedName>
</protein>